<evidence type="ECO:0000313" key="7">
    <source>
        <dbReference type="EMBL" id="AVO26684.1"/>
    </source>
</evidence>
<evidence type="ECO:0000313" key="8">
    <source>
        <dbReference type="Proteomes" id="UP000238358"/>
    </source>
</evidence>
<dbReference type="InterPro" id="IPR014026">
    <property type="entry name" value="UDP-Glc/GDP-Man_DH_dimer"/>
</dbReference>
<keyword evidence="3" id="KW-0520">NAD</keyword>
<dbReference type="SUPFAM" id="SSF52413">
    <property type="entry name" value="UDP-glucose/GDP-mannose dehydrogenase C-terminal domain"/>
    <property type="match status" value="1"/>
</dbReference>
<dbReference type="GO" id="GO:0016616">
    <property type="term" value="F:oxidoreductase activity, acting on the CH-OH group of donors, NAD or NADP as acceptor"/>
    <property type="evidence" value="ECO:0007669"/>
    <property type="project" value="InterPro"/>
</dbReference>
<evidence type="ECO:0000256" key="2">
    <source>
        <dbReference type="ARBA" id="ARBA00023002"/>
    </source>
</evidence>
<keyword evidence="5" id="KW-1133">Transmembrane helix</keyword>
<feature type="transmembrane region" description="Helical" evidence="5">
    <location>
        <begin position="12"/>
        <end position="30"/>
    </location>
</feature>
<dbReference type="GO" id="GO:0000271">
    <property type="term" value="P:polysaccharide biosynthetic process"/>
    <property type="evidence" value="ECO:0007669"/>
    <property type="project" value="InterPro"/>
</dbReference>
<dbReference type="GO" id="GO:0051287">
    <property type="term" value="F:NAD binding"/>
    <property type="evidence" value="ECO:0007669"/>
    <property type="project" value="InterPro"/>
</dbReference>
<protein>
    <submittedName>
        <fullName evidence="7">Nucleotide sugar dehydrogenase</fullName>
    </submittedName>
</protein>
<accession>A0A2S0M5E6</accession>
<dbReference type="InterPro" id="IPR028359">
    <property type="entry name" value="UDP_ManNAc/GlcNAc_DH"/>
</dbReference>
<sequence length="437" mass="48710">MAIVEDLKRGKALAVVGLGYVGLPLALAFAKKVRTLGFDINEEKLKTYKKGVDPTREAGDKAVQQTTLEFTSDPAALEQAAFIIVAVPTPITEDDMPDLTAVKSASRIVGEHLRPGTIVCYESTVYPGVTRRICAPILEEASGLVCGQDFKVAYSPERINPGDKVHRLQNICKIVSAMDEASLEDVAQVYGMVIEADVYRAPNLEVAEAAKLIENAQRDVNIAFMNEVARAFHHMNIDTKEVIKAMNTKWNALHFTPGLVGGHCISVDPYYFIYEARRSGYMTHLAAASRLVNDSMAEFVATSTIREMIRADLRVHHSKVCLLGLTFKENCPDTRNSKAFQIAQHLLKYEVDLSIVDPWIDSAAVPADLRDRLIPLEEVQDMDVLVFAVQHRQFNQLTPENLTGFYRKTNRPKVLVDVKGMYDRHALEALGFLYWSL</sequence>
<comment type="similarity">
    <text evidence="1 4">Belongs to the UDP-glucose/GDP-mannose dehydrogenase family.</text>
</comment>
<dbReference type="SMART" id="SM00984">
    <property type="entry name" value="UDPG_MGDP_dh_C"/>
    <property type="match status" value="1"/>
</dbReference>
<evidence type="ECO:0000256" key="4">
    <source>
        <dbReference type="PIRNR" id="PIRNR000124"/>
    </source>
</evidence>
<evidence type="ECO:0000256" key="5">
    <source>
        <dbReference type="SAM" id="Phobius"/>
    </source>
</evidence>
<dbReference type="Proteomes" id="UP000238358">
    <property type="component" value="Chromosome"/>
</dbReference>
<name>A0A2S0M5E6_MEGEL</name>
<dbReference type="PIRSF" id="PIRSF000124">
    <property type="entry name" value="UDPglc_GDPman_dh"/>
    <property type="match status" value="1"/>
</dbReference>
<dbReference type="Pfam" id="PF03721">
    <property type="entry name" value="UDPG_MGDP_dh_N"/>
    <property type="match status" value="1"/>
</dbReference>
<dbReference type="SUPFAM" id="SSF51735">
    <property type="entry name" value="NAD(P)-binding Rossmann-fold domains"/>
    <property type="match status" value="1"/>
</dbReference>
<keyword evidence="5" id="KW-0812">Transmembrane</keyword>
<dbReference type="InterPro" id="IPR017476">
    <property type="entry name" value="UDP-Glc/GDP-Man"/>
</dbReference>
<dbReference type="PANTHER" id="PTHR43491">
    <property type="entry name" value="UDP-N-ACETYL-D-MANNOSAMINE DEHYDROGENASE"/>
    <property type="match status" value="1"/>
</dbReference>
<dbReference type="GO" id="GO:0016628">
    <property type="term" value="F:oxidoreductase activity, acting on the CH-CH group of donors, NAD or NADP as acceptor"/>
    <property type="evidence" value="ECO:0007669"/>
    <property type="project" value="InterPro"/>
</dbReference>
<keyword evidence="5" id="KW-0472">Membrane</keyword>
<proteinExistence type="inferred from homology"/>
<dbReference type="SUPFAM" id="SSF48179">
    <property type="entry name" value="6-phosphogluconate dehydrogenase C-terminal domain-like"/>
    <property type="match status" value="1"/>
</dbReference>
<keyword evidence="2" id="KW-0560">Oxidoreductase</keyword>
<feature type="domain" description="UDP-glucose/GDP-mannose dehydrogenase C-terminal" evidence="6">
    <location>
        <begin position="321"/>
        <end position="424"/>
    </location>
</feature>
<dbReference type="Pfam" id="PF00984">
    <property type="entry name" value="UDPG_MGDP_dh"/>
    <property type="match status" value="1"/>
</dbReference>
<dbReference type="InterPro" id="IPR036291">
    <property type="entry name" value="NAD(P)-bd_dom_sf"/>
</dbReference>
<dbReference type="NCBIfam" id="TIGR03026">
    <property type="entry name" value="NDP-sugDHase"/>
    <property type="match status" value="1"/>
</dbReference>
<evidence type="ECO:0000259" key="6">
    <source>
        <dbReference type="SMART" id="SM00984"/>
    </source>
</evidence>
<dbReference type="RefSeq" id="WP_027894758.1">
    <property type="nucleotide sequence ID" value="NZ_CP027569.1"/>
</dbReference>
<dbReference type="Pfam" id="PF03720">
    <property type="entry name" value="UDPG_MGDP_dh_C"/>
    <property type="match status" value="1"/>
</dbReference>
<organism evidence="7 8">
    <name type="scientific">Megasphaera elsdenii</name>
    <dbReference type="NCBI Taxonomy" id="907"/>
    <lineage>
        <taxon>Bacteria</taxon>
        <taxon>Bacillati</taxon>
        <taxon>Bacillota</taxon>
        <taxon>Negativicutes</taxon>
        <taxon>Veillonellales</taxon>
        <taxon>Veillonellaceae</taxon>
        <taxon>Megasphaera</taxon>
    </lineage>
</organism>
<evidence type="ECO:0000256" key="3">
    <source>
        <dbReference type="ARBA" id="ARBA00023027"/>
    </source>
</evidence>
<dbReference type="InterPro" id="IPR014027">
    <property type="entry name" value="UDP-Glc/GDP-Man_DH_C"/>
</dbReference>
<dbReference type="PIRSF" id="PIRSF500136">
    <property type="entry name" value="UDP_ManNAc_DH"/>
    <property type="match status" value="1"/>
</dbReference>
<dbReference type="InterPro" id="IPR001732">
    <property type="entry name" value="UDP-Glc/GDP-Man_DH_N"/>
</dbReference>
<gene>
    <name evidence="7" type="ORF">C6Y28_03100</name>
</gene>
<dbReference type="Gene3D" id="3.40.50.720">
    <property type="entry name" value="NAD(P)-binding Rossmann-like Domain"/>
    <property type="match status" value="2"/>
</dbReference>
<dbReference type="OrthoDB" id="9803238at2"/>
<dbReference type="InterPro" id="IPR036220">
    <property type="entry name" value="UDP-Glc/GDP-Man_DH_C_sf"/>
</dbReference>
<dbReference type="InterPro" id="IPR008927">
    <property type="entry name" value="6-PGluconate_DH-like_C_sf"/>
</dbReference>
<dbReference type="AlphaFoldDB" id="A0A2S0M5E6"/>
<reference evidence="7 8" key="1">
    <citation type="journal article" date="2018" name="Genome Announc.">
        <title>Complete genomes of two Megasphaera elsdenii strains, NCIMB 702410 and ATCC 25940.</title>
        <authorList>
            <person name="Hatmaker E.A."/>
            <person name="O'Dell K."/>
            <person name="Riley L.A."/>
            <person name="Klingeman D.M."/>
            <person name="Guss A.M."/>
        </authorList>
    </citation>
    <scope>NUCLEOTIDE SEQUENCE [LARGE SCALE GENOMIC DNA]</scope>
    <source>
        <strain evidence="7 8">NCIMB702410</strain>
    </source>
</reference>
<evidence type="ECO:0000256" key="1">
    <source>
        <dbReference type="ARBA" id="ARBA00006601"/>
    </source>
</evidence>
<dbReference type="EMBL" id="CP027569">
    <property type="protein sequence ID" value="AVO26684.1"/>
    <property type="molecule type" value="Genomic_DNA"/>
</dbReference>
<dbReference type="PANTHER" id="PTHR43491:SF2">
    <property type="entry name" value="UDP-N-ACETYL-D-MANNOSAMINE DEHYDROGENASE"/>
    <property type="match status" value="1"/>
</dbReference>